<accession>A0A5C4S0U6</accession>
<dbReference type="RefSeq" id="WP_139457696.1">
    <property type="nucleotide sequence ID" value="NZ_VDCH01000032.1"/>
</dbReference>
<reference evidence="1 2" key="1">
    <citation type="submission" date="2019-05" db="EMBL/GenBank/DDBJ databases">
        <title>Draft Whole-Genome sequence of the green sulfur bacterium Chlorobaculum thiosulfatiphilum DSM 249.</title>
        <authorList>
            <person name="Meyer T.E."/>
            <person name="Kyndt J.A."/>
        </authorList>
    </citation>
    <scope>NUCLEOTIDE SEQUENCE [LARGE SCALE GENOMIC DNA]</scope>
    <source>
        <strain evidence="1 2">DSM 249</strain>
    </source>
</reference>
<evidence type="ECO:0000313" key="2">
    <source>
        <dbReference type="Proteomes" id="UP000308271"/>
    </source>
</evidence>
<organism evidence="1 2">
    <name type="scientific">Chlorobaculum thiosulfatiphilum</name>
    <name type="common">Chlorobium limicola f.sp. thiosulfatophilum</name>
    <dbReference type="NCBI Taxonomy" id="115852"/>
    <lineage>
        <taxon>Bacteria</taxon>
        <taxon>Pseudomonadati</taxon>
        <taxon>Chlorobiota</taxon>
        <taxon>Chlorobiia</taxon>
        <taxon>Chlorobiales</taxon>
        <taxon>Chlorobiaceae</taxon>
        <taxon>Chlorobaculum</taxon>
    </lineage>
</organism>
<evidence type="ECO:0000313" key="1">
    <source>
        <dbReference type="EMBL" id="TNJ37133.1"/>
    </source>
</evidence>
<comment type="caution">
    <text evidence="1">The sequence shown here is derived from an EMBL/GenBank/DDBJ whole genome shotgun (WGS) entry which is preliminary data.</text>
</comment>
<dbReference type="AlphaFoldDB" id="A0A5C4S0U6"/>
<dbReference type="EMBL" id="VDCH01000032">
    <property type="protein sequence ID" value="TNJ37133.1"/>
    <property type="molecule type" value="Genomic_DNA"/>
</dbReference>
<proteinExistence type="predicted"/>
<name>A0A5C4S0U6_CHLTI</name>
<dbReference type="OrthoDB" id="2340053at2"/>
<protein>
    <submittedName>
        <fullName evidence="1">Uncharacterized protein</fullName>
    </submittedName>
</protein>
<sequence>MKEEKVSIALEVAKFALNPTGYLIGQIVNSTTKAVEKSEEVTDRGELQAIRLEAERQEFSLKMAESQARVAQEIAIARRIETAGEVEIEEFYDYSGEGHAGLKTDGNALGIGFSGSGKRVSRRVYRFKGISKKSVLT</sequence>
<dbReference type="Proteomes" id="UP000308271">
    <property type="component" value="Unassembled WGS sequence"/>
</dbReference>
<keyword evidence="2" id="KW-1185">Reference proteome</keyword>
<gene>
    <name evidence="1" type="ORF">FGF66_11040</name>
</gene>